<gene>
    <name evidence="1" type="ORF">RFI_30962</name>
</gene>
<protein>
    <submittedName>
        <fullName evidence="1">Uncharacterized protein</fullName>
    </submittedName>
</protein>
<evidence type="ECO:0000313" key="2">
    <source>
        <dbReference type="Proteomes" id="UP000023152"/>
    </source>
</evidence>
<comment type="caution">
    <text evidence="1">The sequence shown here is derived from an EMBL/GenBank/DDBJ whole genome shotgun (WGS) entry which is preliminary data.</text>
</comment>
<name>X6M0E7_RETFI</name>
<dbReference type="EMBL" id="ASPP01027150">
    <property type="protein sequence ID" value="ETO06430.1"/>
    <property type="molecule type" value="Genomic_DNA"/>
</dbReference>
<proteinExistence type="predicted"/>
<dbReference type="AlphaFoldDB" id="X6M0E7"/>
<keyword evidence="2" id="KW-1185">Reference proteome</keyword>
<accession>X6M0E7</accession>
<organism evidence="1 2">
    <name type="scientific">Reticulomyxa filosa</name>
    <dbReference type="NCBI Taxonomy" id="46433"/>
    <lineage>
        <taxon>Eukaryota</taxon>
        <taxon>Sar</taxon>
        <taxon>Rhizaria</taxon>
        <taxon>Retaria</taxon>
        <taxon>Foraminifera</taxon>
        <taxon>Monothalamids</taxon>
        <taxon>Reticulomyxidae</taxon>
        <taxon>Reticulomyxa</taxon>
    </lineage>
</organism>
<sequence length="271" mass="31946">MPLFKNNWHGGILDSGNNTLDILFNHTYNPNNIHANNTGFPLYWFVDFARTEHPMSFQNLSPLLQPTENQTLLAQVQSVYPSLLGLYSYNNYWEWVWQPVGITQYMHYPEYWGILEFVSTDYNQQLYTPCWNIEWPGRFIIYSLWWSNYQYFLLNNGTYTFDVDTLVNDKYCLSGYCNYADLKQAIFNQTSAFQAQIFFDSDIGCINMLPQYQQNLQMRLYGGPCYHISLQVFIDNSSFYTVNITESHYVSVDKPSNISFCLNQFNLTNSY</sequence>
<evidence type="ECO:0000313" key="1">
    <source>
        <dbReference type="EMBL" id="ETO06430.1"/>
    </source>
</evidence>
<dbReference type="Proteomes" id="UP000023152">
    <property type="component" value="Unassembled WGS sequence"/>
</dbReference>
<reference evidence="1 2" key="1">
    <citation type="journal article" date="2013" name="Curr. Biol.">
        <title>The Genome of the Foraminiferan Reticulomyxa filosa.</title>
        <authorList>
            <person name="Glockner G."/>
            <person name="Hulsmann N."/>
            <person name="Schleicher M."/>
            <person name="Noegel A.A."/>
            <person name="Eichinger L."/>
            <person name="Gallinger C."/>
            <person name="Pawlowski J."/>
            <person name="Sierra R."/>
            <person name="Euteneuer U."/>
            <person name="Pillet L."/>
            <person name="Moustafa A."/>
            <person name="Platzer M."/>
            <person name="Groth M."/>
            <person name="Szafranski K."/>
            <person name="Schliwa M."/>
        </authorList>
    </citation>
    <scope>NUCLEOTIDE SEQUENCE [LARGE SCALE GENOMIC DNA]</scope>
</reference>